<evidence type="ECO:0000259" key="4">
    <source>
        <dbReference type="PROSITE" id="PS50887"/>
    </source>
</evidence>
<dbReference type="Pfam" id="PF00990">
    <property type="entry name" value="GGDEF"/>
    <property type="match status" value="1"/>
</dbReference>
<organism evidence="5 6">
    <name type="scientific">Vibrio maritimus</name>
    <dbReference type="NCBI Taxonomy" id="990268"/>
    <lineage>
        <taxon>Bacteria</taxon>
        <taxon>Pseudomonadati</taxon>
        <taxon>Pseudomonadota</taxon>
        <taxon>Gammaproteobacteria</taxon>
        <taxon>Vibrionales</taxon>
        <taxon>Vibrionaceae</taxon>
        <taxon>Vibrio</taxon>
    </lineage>
</organism>
<feature type="domain" description="GGDEF" evidence="4">
    <location>
        <begin position="120"/>
        <end position="248"/>
    </location>
</feature>
<dbReference type="InterPro" id="IPR029787">
    <property type="entry name" value="Nucleotide_cyclase"/>
</dbReference>
<dbReference type="SMART" id="SM00267">
    <property type="entry name" value="GGDEF"/>
    <property type="match status" value="1"/>
</dbReference>
<dbReference type="GO" id="GO:0052621">
    <property type="term" value="F:diguanylate cyclase activity"/>
    <property type="evidence" value="ECO:0007669"/>
    <property type="project" value="UniProtKB-EC"/>
</dbReference>
<reference evidence="5 6" key="2">
    <citation type="submission" date="2014-09" db="EMBL/GenBank/DDBJ databases">
        <authorList>
            <consortium name="NBRP consortium"/>
            <person name="Sawabe T."/>
            <person name="Meirelles P."/>
            <person name="Nakanishi M."/>
            <person name="Sayaka M."/>
            <person name="Hattori M."/>
            <person name="Ohkuma M."/>
        </authorList>
    </citation>
    <scope>NUCLEOTIDE SEQUENCE [LARGE SCALE GENOMIC DNA]</scope>
    <source>
        <strain evidence="5 6">JCM 19240</strain>
    </source>
</reference>
<evidence type="ECO:0000313" key="6">
    <source>
        <dbReference type="Proteomes" id="UP000029224"/>
    </source>
</evidence>
<reference evidence="5 6" key="1">
    <citation type="submission" date="2014-09" db="EMBL/GenBank/DDBJ databases">
        <title>Vibrio maritimus JCM 19240. (C210) whole genome shotgun sequence.</title>
        <authorList>
            <person name="Sawabe T."/>
            <person name="Meirelles P."/>
            <person name="Nakanishi M."/>
            <person name="Sayaka M."/>
            <person name="Hattori M."/>
            <person name="Ohkuma M."/>
        </authorList>
    </citation>
    <scope>NUCLEOTIDE SEQUENCE [LARGE SCALE GENOMIC DNA]</scope>
    <source>
        <strain evidence="5 6">JCM 19240</strain>
    </source>
</reference>
<dbReference type="AlphaFoldDB" id="A0A090TTB1"/>
<evidence type="ECO:0000256" key="3">
    <source>
        <dbReference type="SAM" id="Phobius"/>
    </source>
</evidence>
<comment type="caution">
    <text evidence="5">The sequence shown here is derived from an EMBL/GenBank/DDBJ whole genome shotgun (WGS) entry which is preliminary data.</text>
</comment>
<dbReference type="InterPro" id="IPR000160">
    <property type="entry name" value="GGDEF_dom"/>
</dbReference>
<feature type="transmembrane region" description="Helical" evidence="3">
    <location>
        <begin position="71"/>
        <end position="91"/>
    </location>
</feature>
<keyword evidence="3" id="KW-0812">Transmembrane</keyword>
<keyword evidence="6" id="KW-1185">Reference proteome</keyword>
<keyword evidence="3" id="KW-1133">Transmembrane helix</keyword>
<comment type="catalytic activity">
    <reaction evidence="2">
        <text>2 GTP = 3',3'-c-di-GMP + 2 diphosphate</text>
        <dbReference type="Rhea" id="RHEA:24898"/>
        <dbReference type="ChEBI" id="CHEBI:33019"/>
        <dbReference type="ChEBI" id="CHEBI:37565"/>
        <dbReference type="ChEBI" id="CHEBI:58805"/>
        <dbReference type="EC" id="2.7.7.65"/>
    </reaction>
</comment>
<evidence type="ECO:0000313" key="5">
    <source>
        <dbReference type="EMBL" id="GAL34282.1"/>
    </source>
</evidence>
<dbReference type="PROSITE" id="PS50887">
    <property type="entry name" value="GGDEF"/>
    <property type="match status" value="1"/>
</dbReference>
<dbReference type="CDD" id="cd01949">
    <property type="entry name" value="GGDEF"/>
    <property type="match status" value="1"/>
</dbReference>
<dbReference type="InterPro" id="IPR043128">
    <property type="entry name" value="Rev_trsase/Diguanyl_cyclase"/>
</dbReference>
<sequence>MLSEITEDQYFKPFYQSQLSFGFPKTERGETLAKLFNRTLDFVDTEAIHQKYQPPANWRELNKKELDKQRLNIINVLLGLFILVTIVFGYLTNHRANHDALTKLKNRYALNRIRKQSLGKGNGLIYIDLNGFKQINDTYGHTVGDQVLRCYAKLLRQTVKGTSYRIGGDEFVAITPLSRDKLSELLPRLESFDFKLRGQDETLQLHAAVGVFLPDSSELSIKQLLIYTDFAMYEAKRNKDLRSVVVDKAKLAELIEANGTNRAA</sequence>
<dbReference type="NCBIfam" id="TIGR00254">
    <property type="entry name" value="GGDEF"/>
    <property type="match status" value="1"/>
</dbReference>
<dbReference type="SUPFAM" id="SSF55073">
    <property type="entry name" value="Nucleotide cyclase"/>
    <property type="match status" value="1"/>
</dbReference>
<dbReference type="EC" id="2.7.7.65" evidence="1"/>
<gene>
    <name evidence="5" type="ORF">JCM19240_1190</name>
</gene>
<evidence type="ECO:0000256" key="1">
    <source>
        <dbReference type="ARBA" id="ARBA00012528"/>
    </source>
</evidence>
<dbReference type="Gene3D" id="3.30.70.270">
    <property type="match status" value="1"/>
</dbReference>
<dbReference type="InterPro" id="IPR050469">
    <property type="entry name" value="Diguanylate_Cyclase"/>
</dbReference>
<dbReference type="PANTHER" id="PTHR45138">
    <property type="entry name" value="REGULATORY COMPONENTS OF SENSORY TRANSDUCTION SYSTEM"/>
    <property type="match status" value="1"/>
</dbReference>
<dbReference type="Proteomes" id="UP000029224">
    <property type="component" value="Unassembled WGS sequence"/>
</dbReference>
<name>A0A090TTB1_9VIBR</name>
<dbReference type="PANTHER" id="PTHR45138:SF9">
    <property type="entry name" value="DIGUANYLATE CYCLASE DGCM-RELATED"/>
    <property type="match status" value="1"/>
</dbReference>
<evidence type="ECO:0000256" key="2">
    <source>
        <dbReference type="ARBA" id="ARBA00034247"/>
    </source>
</evidence>
<dbReference type="EMBL" id="BBMT01000004">
    <property type="protein sequence ID" value="GAL34282.1"/>
    <property type="molecule type" value="Genomic_DNA"/>
</dbReference>
<keyword evidence="3" id="KW-0472">Membrane</keyword>
<protein>
    <recommendedName>
        <fullName evidence="1">diguanylate cyclase</fullName>
        <ecNumber evidence="1">2.7.7.65</ecNumber>
    </recommendedName>
</protein>
<proteinExistence type="predicted"/>
<accession>A0A090TTB1</accession>